<comment type="caution">
    <text evidence="4">The sequence shown here is derived from an EMBL/GenBank/DDBJ whole genome shotgun (WGS) entry which is preliminary data.</text>
</comment>
<name>A0ABU0AJM2_9BACI</name>
<dbReference type="EC" id="3.5.1.28" evidence="4"/>
<dbReference type="Gene3D" id="3.40.630.40">
    <property type="entry name" value="Zn-dependent exopeptidases"/>
    <property type="match status" value="1"/>
</dbReference>
<dbReference type="SUPFAM" id="SSF158634">
    <property type="entry name" value="RPA2825-like"/>
    <property type="match status" value="2"/>
</dbReference>
<evidence type="ECO:0000256" key="2">
    <source>
        <dbReference type="SAM" id="MobiDB-lite"/>
    </source>
</evidence>
<proteinExistence type="predicted"/>
<dbReference type="PANTHER" id="PTHR30404:SF0">
    <property type="entry name" value="N-ACETYLMURAMOYL-L-ALANINE AMIDASE AMIC"/>
    <property type="match status" value="1"/>
</dbReference>
<feature type="domain" description="MurNAc-LAA" evidence="3">
    <location>
        <begin position="64"/>
        <end position="172"/>
    </location>
</feature>
<dbReference type="SMART" id="SM00646">
    <property type="entry name" value="Ami_3"/>
    <property type="match status" value="1"/>
</dbReference>
<protein>
    <submittedName>
        <fullName evidence="4">N-acetylmuramoyl-L-alanine amidase</fullName>
        <ecNumber evidence="4">3.5.1.28</ecNumber>
    </submittedName>
</protein>
<reference evidence="4 5" key="1">
    <citation type="submission" date="2023-07" db="EMBL/GenBank/DDBJ databases">
        <title>Genomic Encyclopedia of Type Strains, Phase IV (KMG-IV): sequencing the most valuable type-strain genomes for metagenomic binning, comparative biology and taxonomic classification.</title>
        <authorList>
            <person name="Goeker M."/>
        </authorList>
    </citation>
    <scope>NUCLEOTIDE SEQUENCE [LARGE SCALE GENOMIC DNA]</scope>
    <source>
        <strain evidence="4 5">DSM 23494</strain>
    </source>
</reference>
<sequence length="308" mass="33115">MVKIFIDPGHGGTDTGATGNGLQEKALTLQIATRIRNMLMSEYNNVSILMSRTEDQTVPLSARTTAANNWGANFYLSVHINAGGGTGYEDYTYVGTGAPTTTYQNLIHEEVVKLAGLSDRGKKQADFHVLRESVMPALLTENGFIDHAADANKLKQAAVIENIAKGHVNGLARAFNLIKKTPSAPNPPTPSPGENEDKGTNSIVDYLKSIGKDSSFNSRKALANQYGIKNYTGTAKQNTDLLNKIKNGSKPGPNPTGDMKTTSVVDYLKSIKQDASFANRKKLAAQNGINNYTGTAAQNTQLLKKLRG</sequence>
<dbReference type="PANTHER" id="PTHR30404">
    <property type="entry name" value="N-ACETYLMURAMOYL-L-ALANINE AMIDASE"/>
    <property type="match status" value="1"/>
</dbReference>
<accession>A0ABU0AJM2</accession>
<dbReference type="CDD" id="cd02696">
    <property type="entry name" value="MurNAc-LAA"/>
    <property type="match status" value="1"/>
</dbReference>
<dbReference type="InterPro" id="IPR002508">
    <property type="entry name" value="MurNAc-LAA_cat"/>
</dbReference>
<evidence type="ECO:0000256" key="1">
    <source>
        <dbReference type="ARBA" id="ARBA00022801"/>
    </source>
</evidence>
<gene>
    <name evidence="4" type="ORF">J2S17_002838</name>
</gene>
<dbReference type="SUPFAM" id="SSF53187">
    <property type="entry name" value="Zn-dependent exopeptidases"/>
    <property type="match status" value="1"/>
</dbReference>
<dbReference type="InterPro" id="IPR050695">
    <property type="entry name" value="N-acetylmuramoyl_amidase_3"/>
</dbReference>
<evidence type="ECO:0000313" key="4">
    <source>
        <dbReference type="EMBL" id="MDQ0270952.1"/>
    </source>
</evidence>
<dbReference type="Pfam" id="PF01520">
    <property type="entry name" value="Amidase_3"/>
    <property type="match status" value="1"/>
</dbReference>
<evidence type="ECO:0000259" key="3">
    <source>
        <dbReference type="SMART" id="SM00646"/>
    </source>
</evidence>
<keyword evidence="5" id="KW-1185">Reference proteome</keyword>
<dbReference type="EMBL" id="JAUSUB010000011">
    <property type="protein sequence ID" value="MDQ0270952.1"/>
    <property type="molecule type" value="Genomic_DNA"/>
</dbReference>
<feature type="region of interest" description="Disordered" evidence="2">
    <location>
        <begin position="179"/>
        <end position="200"/>
    </location>
</feature>
<dbReference type="GO" id="GO:0008745">
    <property type="term" value="F:N-acetylmuramoyl-L-alanine amidase activity"/>
    <property type="evidence" value="ECO:0007669"/>
    <property type="project" value="UniProtKB-EC"/>
</dbReference>
<organism evidence="4 5">
    <name type="scientific">Cytobacillus purgationiresistens</name>
    <dbReference type="NCBI Taxonomy" id="863449"/>
    <lineage>
        <taxon>Bacteria</taxon>
        <taxon>Bacillati</taxon>
        <taxon>Bacillota</taxon>
        <taxon>Bacilli</taxon>
        <taxon>Bacillales</taxon>
        <taxon>Bacillaceae</taxon>
        <taxon>Cytobacillus</taxon>
    </lineage>
</organism>
<dbReference type="Proteomes" id="UP001238088">
    <property type="component" value="Unassembled WGS sequence"/>
</dbReference>
<evidence type="ECO:0000313" key="5">
    <source>
        <dbReference type="Proteomes" id="UP001238088"/>
    </source>
</evidence>
<keyword evidence="1 4" id="KW-0378">Hydrolase</keyword>